<evidence type="ECO:0000313" key="3">
    <source>
        <dbReference type="EMBL" id="PAB55693.1"/>
    </source>
</evidence>
<keyword evidence="1" id="KW-0812">Transmembrane</keyword>
<feature type="transmembrane region" description="Helical" evidence="1">
    <location>
        <begin position="12"/>
        <end position="31"/>
    </location>
</feature>
<organism evidence="3 4">
    <name type="scientific">Anaeromicrobium sediminis</name>
    <dbReference type="NCBI Taxonomy" id="1478221"/>
    <lineage>
        <taxon>Bacteria</taxon>
        <taxon>Bacillati</taxon>
        <taxon>Bacillota</taxon>
        <taxon>Clostridia</taxon>
        <taxon>Peptostreptococcales</taxon>
        <taxon>Thermotaleaceae</taxon>
        <taxon>Anaeromicrobium</taxon>
    </lineage>
</organism>
<dbReference type="Pfam" id="PF12801">
    <property type="entry name" value="Fer4_5"/>
    <property type="match status" value="1"/>
</dbReference>
<evidence type="ECO:0000256" key="1">
    <source>
        <dbReference type="SAM" id="Phobius"/>
    </source>
</evidence>
<sequence length="72" mass="8483">ETQSLAYDPFGAIFNLTALPIMWMSLPILIFISLFQYRFYCTYFCPIGLTFNLITKLRNRGVKLWKKQKVKA</sequence>
<proteinExistence type="predicted"/>
<dbReference type="AlphaFoldDB" id="A0A267MA59"/>
<keyword evidence="1" id="KW-0472">Membrane</keyword>
<keyword evidence="1" id="KW-1133">Transmembrane helix</keyword>
<feature type="domain" description="4Fe-4S ferredoxin-type" evidence="2">
    <location>
        <begin position="24"/>
        <end position="63"/>
    </location>
</feature>
<comment type="caution">
    <text evidence="3">The sequence shown here is derived from an EMBL/GenBank/DDBJ whole genome shotgun (WGS) entry which is preliminary data.</text>
</comment>
<name>A0A267MA59_9FIRM</name>
<evidence type="ECO:0000259" key="2">
    <source>
        <dbReference type="Pfam" id="PF12801"/>
    </source>
</evidence>
<feature type="non-terminal residue" evidence="3">
    <location>
        <position position="1"/>
    </location>
</feature>
<evidence type="ECO:0000313" key="4">
    <source>
        <dbReference type="Proteomes" id="UP000216024"/>
    </source>
</evidence>
<dbReference type="EMBL" id="NIBG01000048">
    <property type="protein sequence ID" value="PAB55693.1"/>
    <property type="molecule type" value="Genomic_DNA"/>
</dbReference>
<dbReference type="Proteomes" id="UP000216024">
    <property type="component" value="Unassembled WGS sequence"/>
</dbReference>
<dbReference type="RefSeq" id="WP_141228417.1">
    <property type="nucleotide sequence ID" value="NZ_NIBG01000048.1"/>
</dbReference>
<reference evidence="3 4" key="1">
    <citation type="submission" date="2017-06" db="EMBL/GenBank/DDBJ databases">
        <title>Draft genome sequence of anaerobic fermentative bacterium Anaeromicrobium sediminis DY2726D isolated from West Pacific Ocean sediments.</title>
        <authorList>
            <person name="Zeng X."/>
        </authorList>
    </citation>
    <scope>NUCLEOTIDE SEQUENCE [LARGE SCALE GENOMIC DNA]</scope>
    <source>
        <strain evidence="3 4">DY2726D</strain>
    </source>
</reference>
<protein>
    <recommendedName>
        <fullName evidence="2">4Fe-4S ferredoxin-type domain-containing protein</fullName>
    </recommendedName>
</protein>
<dbReference type="OrthoDB" id="9806398at2"/>
<dbReference type="InterPro" id="IPR017896">
    <property type="entry name" value="4Fe4S_Fe-S-bd"/>
</dbReference>
<accession>A0A267MA59</accession>
<keyword evidence="4" id="KW-1185">Reference proteome</keyword>
<gene>
    <name evidence="3" type="ORF">CCE28_21655</name>
</gene>